<name>A0A1N7JYH7_9FLAO</name>
<dbReference type="Proteomes" id="UP000186106">
    <property type="component" value="Unassembled WGS sequence"/>
</dbReference>
<sequence>MESIRWQKNDLKQYFEDDDYSEDEVMRIYLPYRFKIKKPEKNSGFAFYHYAFSS</sequence>
<reference evidence="1 2" key="1">
    <citation type="submission" date="2017-01" db="EMBL/GenBank/DDBJ databases">
        <authorList>
            <person name="Mah S.A."/>
            <person name="Swanson W.J."/>
            <person name="Moy G.W."/>
            <person name="Vacquier V.D."/>
        </authorList>
    </citation>
    <scope>NUCLEOTIDE SEQUENCE [LARGE SCALE GENOMIC DNA]</scope>
    <source>
        <strain evidence="1 2">DSM 16927</strain>
    </source>
</reference>
<protein>
    <submittedName>
        <fullName evidence="1">Uncharacterized protein</fullName>
    </submittedName>
</protein>
<dbReference type="STRING" id="112234.SAMN05421768_109215"/>
<evidence type="ECO:0000313" key="1">
    <source>
        <dbReference type="EMBL" id="SIS54254.1"/>
    </source>
</evidence>
<gene>
    <name evidence="1" type="ORF">SAMN05421768_109215</name>
</gene>
<organism evidence="1 2">
    <name type="scientific">Chryseobacterium joostei</name>
    <dbReference type="NCBI Taxonomy" id="112234"/>
    <lineage>
        <taxon>Bacteria</taxon>
        <taxon>Pseudomonadati</taxon>
        <taxon>Bacteroidota</taxon>
        <taxon>Flavobacteriia</taxon>
        <taxon>Flavobacteriales</taxon>
        <taxon>Weeksellaceae</taxon>
        <taxon>Chryseobacterium group</taxon>
        <taxon>Chryseobacterium</taxon>
    </lineage>
</organism>
<dbReference type="EMBL" id="FTNZ01000009">
    <property type="protein sequence ID" value="SIS54254.1"/>
    <property type="molecule type" value="Genomic_DNA"/>
</dbReference>
<evidence type="ECO:0000313" key="2">
    <source>
        <dbReference type="Proteomes" id="UP000186106"/>
    </source>
</evidence>
<proteinExistence type="predicted"/>
<accession>A0A1N7JYH7</accession>
<dbReference type="AlphaFoldDB" id="A0A1N7JYH7"/>